<feature type="region of interest" description="Disordered" evidence="7">
    <location>
        <begin position="85"/>
        <end position="115"/>
    </location>
</feature>
<dbReference type="EMBL" id="KN846951">
    <property type="protein sequence ID" value="KIV86468.1"/>
    <property type="molecule type" value="Genomic_DNA"/>
</dbReference>
<proteinExistence type="inferred from homology"/>
<evidence type="ECO:0000256" key="6">
    <source>
        <dbReference type="ARBA" id="ARBA00032319"/>
    </source>
</evidence>
<keyword evidence="4" id="KW-0819">tRNA processing</keyword>
<feature type="region of interest" description="Disordered" evidence="7">
    <location>
        <begin position="253"/>
        <end position="279"/>
    </location>
</feature>
<feature type="compositionally biased region" description="Acidic residues" evidence="7">
    <location>
        <begin position="263"/>
        <end position="275"/>
    </location>
</feature>
<accession>A0A0D1ZI05</accession>
<dbReference type="PANTHER" id="PTHR12945:SF0">
    <property type="entry name" value="TRNA (ADENINE(58)-N(1))-METHYLTRANSFERASE NON-CATALYTIC SUBUNIT TRM6"/>
    <property type="match status" value="1"/>
</dbReference>
<evidence type="ECO:0000256" key="1">
    <source>
        <dbReference type="ARBA" id="ARBA00004123"/>
    </source>
</evidence>
<feature type="compositionally biased region" description="Low complexity" evidence="7">
    <location>
        <begin position="532"/>
        <end position="546"/>
    </location>
</feature>
<comment type="subcellular location">
    <subcellularLocation>
        <location evidence="1">Nucleus</location>
    </subcellularLocation>
</comment>
<feature type="region of interest" description="Disordered" evidence="7">
    <location>
        <begin position="515"/>
        <end position="591"/>
    </location>
</feature>
<dbReference type="AlphaFoldDB" id="A0A0D1ZI05"/>
<feature type="compositionally biased region" description="Basic and acidic residues" evidence="7">
    <location>
        <begin position="573"/>
        <end position="591"/>
    </location>
</feature>
<evidence type="ECO:0000256" key="2">
    <source>
        <dbReference type="ARBA" id="ARBA00008320"/>
    </source>
</evidence>
<gene>
    <name evidence="8" type="ORF">PV11_02079</name>
</gene>
<dbReference type="OrthoDB" id="10254665at2759"/>
<evidence type="ECO:0000256" key="3">
    <source>
        <dbReference type="ARBA" id="ARBA00021704"/>
    </source>
</evidence>
<dbReference type="STRING" id="1016849.A0A0D1ZI05"/>
<evidence type="ECO:0000256" key="5">
    <source>
        <dbReference type="ARBA" id="ARBA00023242"/>
    </source>
</evidence>
<dbReference type="InterPro" id="IPR017423">
    <property type="entry name" value="TRM6"/>
</dbReference>
<dbReference type="Pfam" id="PF04189">
    <property type="entry name" value="Gcd10p"/>
    <property type="match status" value="1"/>
</dbReference>
<protein>
    <recommendedName>
        <fullName evidence="3">tRNA (adenine(58)-N(1))-methyltransferase non-catalytic subunit TRM6</fullName>
    </recommendedName>
    <alternativeName>
        <fullName evidence="6">tRNA(m1A58)-methyltransferase subunit TRM6</fullName>
    </alternativeName>
</protein>
<evidence type="ECO:0000256" key="4">
    <source>
        <dbReference type="ARBA" id="ARBA00022694"/>
    </source>
</evidence>
<dbReference type="HOGENOM" id="CLU_010916_2_0_1"/>
<dbReference type="GO" id="GO:0005634">
    <property type="term" value="C:nucleus"/>
    <property type="evidence" value="ECO:0007669"/>
    <property type="project" value="UniProtKB-SubCell"/>
</dbReference>
<name>A0A0D1ZI05_9EURO</name>
<dbReference type="GO" id="GO:0031515">
    <property type="term" value="C:tRNA (m1A) methyltransferase complex"/>
    <property type="evidence" value="ECO:0007669"/>
    <property type="project" value="InterPro"/>
</dbReference>
<evidence type="ECO:0000313" key="9">
    <source>
        <dbReference type="Proteomes" id="UP000053599"/>
    </source>
</evidence>
<dbReference type="Proteomes" id="UP000053599">
    <property type="component" value="Unassembled WGS sequence"/>
</dbReference>
<reference evidence="8 9" key="1">
    <citation type="submission" date="2015-01" db="EMBL/GenBank/DDBJ databases">
        <title>The Genome Sequence of Exophiala sideris CBS121828.</title>
        <authorList>
            <consortium name="The Broad Institute Genomics Platform"/>
            <person name="Cuomo C."/>
            <person name="de Hoog S."/>
            <person name="Gorbushina A."/>
            <person name="Stielow B."/>
            <person name="Teixiera M."/>
            <person name="Abouelleil A."/>
            <person name="Chapman S.B."/>
            <person name="Priest M."/>
            <person name="Young S.K."/>
            <person name="Wortman J."/>
            <person name="Nusbaum C."/>
            <person name="Birren B."/>
        </authorList>
    </citation>
    <scope>NUCLEOTIDE SEQUENCE [LARGE SCALE GENOMIC DNA]</scope>
    <source>
        <strain evidence="8 9">CBS 121828</strain>
    </source>
</reference>
<evidence type="ECO:0000256" key="7">
    <source>
        <dbReference type="SAM" id="MobiDB-lite"/>
    </source>
</evidence>
<evidence type="ECO:0000313" key="8">
    <source>
        <dbReference type="EMBL" id="KIV86468.1"/>
    </source>
</evidence>
<dbReference type="PANTHER" id="PTHR12945">
    <property type="entry name" value="TRANSLATION INITIATION FACTOR EIF3-RELATED"/>
    <property type="match status" value="1"/>
</dbReference>
<keyword evidence="5" id="KW-0539">Nucleus</keyword>
<sequence length="591" mass="65549">MPFQTIQPFQYVALRLPSDQTKVEQILPNTLINLGKYGSFRTNQIIGRPYHLTFEILDRSDVQDGRELRIVPAAELHAVTLMETAETEDASTPGGEEATVQPTPKSNVNTYDDPSNQKLTMAEIEALKQSDMGSGKELIEKIMQSHTTLDQKTAFSLAKYTLRKHKKYMKRFCVLPLDVPTLIDWMMADRDFAKVMEMRNEAVGLVGSWANVHASGQDPTQAGMDLSSRYLVVDDTGGLVVGAMAERMGILHQTEFGGNPPNTDDDGEAEAETEQAEAVLPHKPQRQQYKPTAMSAKSNSITLVHANQQPNLGLLRYFNFDSNNPTPSHPLYTNLKTLSWLQLLDPEADTTYQEPEVIPADELAKGKSNRRSAYYRKRRRWERVKNIVDETRQGGFNGLVITSFTDPVSILRHLVPLVAGGGQVVVYSPNVEPLTKLADYYSTARRTAFINTPEEKRSSEDFPVNPTLLLVPTVQTARVRKWQVLPGRTHPLMTSKGGAEGYIFVATRVIPAEGKVEARGRPPRGKKNKAETAASTPAPSTPAPAAVDDISPESPLKKQKTAPENDVLTTLERTVETEEQGRGDVDMKTVT</sequence>
<dbReference type="GO" id="GO:0030488">
    <property type="term" value="P:tRNA methylation"/>
    <property type="evidence" value="ECO:0007669"/>
    <property type="project" value="InterPro"/>
</dbReference>
<organism evidence="8 9">
    <name type="scientific">Exophiala sideris</name>
    <dbReference type="NCBI Taxonomy" id="1016849"/>
    <lineage>
        <taxon>Eukaryota</taxon>
        <taxon>Fungi</taxon>
        <taxon>Dikarya</taxon>
        <taxon>Ascomycota</taxon>
        <taxon>Pezizomycotina</taxon>
        <taxon>Eurotiomycetes</taxon>
        <taxon>Chaetothyriomycetidae</taxon>
        <taxon>Chaetothyriales</taxon>
        <taxon>Herpotrichiellaceae</taxon>
        <taxon>Exophiala</taxon>
    </lineage>
</organism>
<comment type="similarity">
    <text evidence="2">Belongs to the TRM6/GCD10 family.</text>
</comment>
<feature type="compositionally biased region" description="Polar residues" evidence="7">
    <location>
        <begin position="100"/>
        <end position="115"/>
    </location>
</feature>